<organism evidence="2 3">
    <name type="scientific">Euplotes crassus</name>
    <dbReference type="NCBI Taxonomy" id="5936"/>
    <lineage>
        <taxon>Eukaryota</taxon>
        <taxon>Sar</taxon>
        <taxon>Alveolata</taxon>
        <taxon>Ciliophora</taxon>
        <taxon>Intramacronucleata</taxon>
        <taxon>Spirotrichea</taxon>
        <taxon>Hypotrichia</taxon>
        <taxon>Euplotida</taxon>
        <taxon>Euplotidae</taxon>
        <taxon>Moneuplotes</taxon>
    </lineage>
</organism>
<comment type="caution">
    <text evidence="2">The sequence shown here is derived from an EMBL/GenBank/DDBJ whole genome shotgun (WGS) entry which is preliminary data.</text>
</comment>
<feature type="region of interest" description="Disordered" evidence="1">
    <location>
        <begin position="180"/>
        <end position="253"/>
    </location>
</feature>
<proteinExistence type="predicted"/>
<evidence type="ECO:0000313" key="2">
    <source>
        <dbReference type="EMBL" id="CAI2365495.1"/>
    </source>
</evidence>
<dbReference type="Proteomes" id="UP001295684">
    <property type="component" value="Unassembled WGS sequence"/>
</dbReference>
<protein>
    <submittedName>
        <fullName evidence="2">Uncharacterized protein</fullName>
    </submittedName>
</protein>
<accession>A0AAD1UAG0</accession>
<feature type="region of interest" description="Disordered" evidence="1">
    <location>
        <begin position="298"/>
        <end position="327"/>
    </location>
</feature>
<name>A0AAD1UAG0_EUPCR</name>
<keyword evidence="3" id="KW-1185">Reference proteome</keyword>
<evidence type="ECO:0000256" key="1">
    <source>
        <dbReference type="SAM" id="MobiDB-lite"/>
    </source>
</evidence>
<sequence>MSVKCNKLESHSTVHLAKNLNPSYITNELDKIKKQMYEDANKEMSIDFLHYMNSRFKLSRENDNMRRKIFLNYKNSDQNKLATRMMKEKNFRIRRKEAKIKRKIDRQFQPGKTNLYKAIQKNLEGGRRNLNDHFKRYQDETSWFDFEKFYCSLKAKNVKHSPNEKDAKIFLETDQFSKSSEETESLRSKQKTAGSKVKSKKSTTKIRKSSTKTGKSSLKRKSTKALSKNTIPEVIPEVQENSPKSKKNDAKMAERTKMTKKLLAKSILKFINPKTIKAKSFKKKKENLLQIKKKVNSGFKQKSTKTHKFTVDSLGNKSPNSGEMLPKISNASLESRGLASESGKQIMHQRSNFSNTAKEKVNKPKSKIKVQKSSFLTSPRGNFSFRKRSATIAPQFIMNN</sequence>
<dbReference type="EMBL" id="CAMPGE010006624">
    <property type="protein sequence ID" value="CAI2365495.1"/>
    <property type="molecule type" value="Genomic_DNA"/>
</dbReference>
<gene>
    <name evidence="2" type="ORF">ECRASSUSDP1_LOCUS6822</name>
</gene>
<feature type="compositionally biased region" description="Basic residues" evidence="1">
    <location>
        <begin position="197"/>
        <end position="210"/>
    </location>
</feature>
<reference evidence="2" key="1">
    <citation type="submission" date="2023-07" db="EMBL/GenBank/DDBJ databases">
        <authorList>
            <consortium name="AG Swart"/>
            <person name="Singh M."/>
            <person name="Singh A."/>
            <person name="Seah K."/>
            <person name="Emmerich C."/>
        </authorList>
    </citation>
    <scope>NUCLEOTIDE SEQUENCE</scope>
    <source>
        <strain evidence="2">DP1</strain>
    </source>
</reference>
<dbReference type="AlphaFoldDB" id="A0AAD1UAG0"/>
<evidence type="ECO:0000313" key="3">
    <source>
        <dbReference type="Proteomes" id="UP001295684"/>
    </source>
</evidence>